<feature type="compositionally biased region" description="Polar residues" evidence="1">
    <location>
        <begin position="22"/>
        <end position="31"/>
    </location>
</feature>
<dbReference type="OrthoDB" id="3194625at2759"/>
<feature type="compositionally biased region" description="Low complexity" evidence="1">
    <location>
        <begin position="174"/>
        <end position="192"/>
    </location>
</feature>
<keyword evidence="2" id="KW-1133">Transmembrane helix</keyword>
<protein>
    <submittedName>
        <fullName evidence="3">Uncharacterized protein</fullName>
    </submittedName>
</protein>
<reference evidence="3" key="1">
    <citation type="submission" date="2019-01" db="EMBL/GenBank/DDBJ databases">
        <title>Draft genome sequences of three monokaryotic isolates of the white-rot basidiomycete fungus Dichomitus squalens.</title>
        <authorList>
            <consortium name="DOE Joint Genome Institute"/>
            <person name="Lopez S.C."/>
            <person name="Andreopoulos B."/>
            <person name="Pangilinan J."/>
            <person name="Lipzen A."/>
            <person name="Riley R."/>
            <person name="Ahrendt S."/>
            <person name="Ng V."/>
            <person name="Barry K."/>
            <person name="Daum C."/>
            <person name="Grigoriev I.V."/>
            <person name="Hilden K.S."/>
            <person name="Makela M.R."/>
            <person name="de Vries R.P."/>
        </authorList>
    </citation>
    <scope>NUCLEOTIDE SEQUENCE [LARGE SCALE GENOMIC DNA]</scope>
    <source>
        <strain evidence="3">OM18370.1</strain>
    </source>
</reference>
<dbReference type="EMBL" id="ML143510">
    <property type="protein sequence ID" value="TBU23244.1"/>
    <property type="molecule type" value="Genomic_DNA"/>
</dbReference>
<feature type="region of interest" description="Disordered" evidence="1">
    <location>
        <begin position="443"/>
        <end position="621"/>
    </location>
</feature>
<feature type="compositionally biased region" description="Low complexity" evidence="1">
    <location>
        <begin position="86"/>
        <end position="119"/>
    </location>
</feature>
<name>A0A4Q9M827_9APHY</name>
<organism evidence="3">
    <name type="scientific">Dichomitus squalens</name>
    <dbReference type="NCBI Taxonomy" id="114155"/>
    <lineage>
        <taxon>Eukaryota</taxon>
        <taxon>Fungi</taxon>
        <taxon>Dikarya</taxon>
        <taxon>Basidiomycota</taxon>
        <taxon>Agaricomycotina</taxon>
        <taxon>Agaricomycetes</taxon>
        <taxon>Polyporales</taxon>
        <taxon>Polyporaceae</taxon>
        <taxon>Dichomitus</taxon>
    </lineage>
</organism>
<feature type="compositionally biased region" description="Low complexity" evidence="1">
    <location>
        <begin position="570"/>
        <end position="583"/>
    </location>
</feature>
<feature type="compositionally biased region" description="Polar residues" evidence="1">
    <location>
        <begin position="549"/>
        <end position="569"/>
    </location>
</feature>
<proteinExistence type="predicted"/>
<evidence type="ECO:0000256" key="2">
    <source>
        <dbReference type="SAM" id="Phobius"/>
    </source>
</evidence>
<feature type="region of interest" description="Disordered" evidence="1">
    <location>
        <begin position="345"/>
        <end position="395"/>
    </location>
</feature>
<feature type="compositionally biased region" description="Pro residues" evidence="1">
    <location>
        <begin position="528"/>
        <end position="537"/>
    </location>
</feature>
<keyword evidence="2" id="KW-0812">Transmembrane</keyword>
<feature type="transmembrane region" description="Helical" evidence="2">
    <location>
        <begin position="275"/>
        <end position="296"/>
    </location>
</feature>
<evidence type="ECO:0000313" key="3">
    <source>
        <dbReference type="EMBL" id="TBU23244.1"/>
    </source>
</evidence>
<feature type="compositionally biased region" description="Low complexity" evidence="1">
    <location>
        <begin position="201"/>
        <end position="210"/>
    </location>
</feature>
<evidence type="ECO:0000256" key="1">
    <source>
        <dbReference type="SAM" id="MobiDB-lite"/>
    </source>
</evidence>
<dbReference type="Proteomes" id="UP000292957">
    <property type="component" value="Unassembled WGS sequence"/>
</dbReference>
<feature type="compositionally biased region" description="Polar residues" evidence="1">
    <location>
        <begin position="501"/>
        <end position="513"/>
    </location>
</feature>
<feature type="region of interest" description="Disordered" evidence="1">
    <location>
        <begin position="1"/>
        <end position="226"/>
    </location>
</feature>
<dbReference type="CDD" id="cd12087">
    <property type="entry name" value="TM_EGFR-like"/>
    <property type="match status" value="1"/>
</dbReference>
<feature type="compositionally biased region" description="Low complexity" evidence="1">
    <location>
        <begin position="467"/>
        <end position="479"/>
    </location>
</feature>
<dbReference type="AlphaFoldDB" id="A0A4Q9M827"/>
<sequence length="621" mass="63640">MAELGGREYFNLGKRRKVLPRQTLSTAVATPSSGNSDAAATATSNNDTGATSNAPSGATTSSPSGPTGRQNPSDSTADASNPTEPSASNNNGSTNGTSQPPSSGPSSDGPTSNPTTQPTSQPPTSGPTTQPTTTPPTTPPTSPPTSGPSSNPTSPPTSDPSSPTSQPSSPPSSQPTSLSSSSDPSTQSSSQPSSPPPTSLPPTSSTSAPPTTSPPSETPLGLAGNSTSGTFQTTIFSAVSTVVVNGTTSTIFSAIPTTLSSDDGSSSTTATTRDIIAGTVGGAAFLILVGAIFLFYRRHQSKKSSFFKRMQPKPRTGLLDGEDIDDYDLGTPMARYRDYPVSVASEHSRSITNESPGRSPLARDFNAPSPGPSLMAAPMDPHRAPTPNTGGLPPGAAVPHLLGMRAETGSIFREAVWPPPGQTSNFVDPLKAASSVDLSKIIDDVMGPSPTASSQAHPPSAFRQRQGAHTGSASGSTTSLIGDDPFASLSNLQTHSRETSETPLLSKANTSTPGFFESRRPISVPETPSSPMPPPSMGPLFVTNMGPLSPSSTISHSPTFTQSQQQALGQTTSPTVTTPTTQSRNWLQRSPKKATRPSIDEERAVDLTEVTSDGHDVGEAL</sequence>
<keyword evidence="2" id="KW-0472">Membrane</keyword>
<gene>
    <name evidence="3" type="ORF">BD311DRAFT_90934</name>
</gene>
<feature type="compositionally biased region" description="Polar residues" evidence="1">
    <location>
        <begin position="69"/>
        <end position="85"/>
    </location>
</feature>
<feature type="compositionally biased region" description="Pro residues" evidence="1">
    <location>
        <begin position="133"/>
        <end position="146"/>
    </location>
</feature>
<feature type="compositionally biased region" description="Low complexity" evidence="1">
    <location>
        <begin position="32"/>
        <end position="68"/>
    </location>
</feature>
<feature type="compositionally biased region" description="Basic and acidic residues" evidence="1">
    <location>
        <begin position="598"/>
        <end position="621"/>
    </location>
</feature>
<accession>A0A4Q9M827</accession>